<proteinExistence type="predicted"/>
<evidence type="ECO:0000256" key="1">
    <source>
        <dbReference type="ARBA" id="ARBA00022527"/>
    </source>
</evidence>
<evidence type="ECO:0000313" key="4">
    <source>
        <dbReference type="EMBL" id="RKM97374.1"/>
    </source>
</evidence>
<organism evidence="4 5">
    <name type="scientific">Streptomyces xinghaiensis</name>
    <dbReference type="NCBI Taxonomy" id="1038928"/>
    <lineage>
        <taxon>Bacteria</taxon>
        <taxon>Bacillati</taxon>
        <taxon>Actinomycetota</taxon>
        <taxon>Actinomycetes</taxon>
        <taxon>Kitasatosporales</taxon>
        <taxon>Streptomycetaceae</taxon>
        <taxon>Streptomyces</taxon>
    </lineage>
</organism>
<dbReference type="Proteomes" id="UP000028058">
    <property type="component" value="Unassembled WGS sequence"/>
</dbReference>
<keyword evidence="5" id="KW-1185">Reference proteome</keyword>
<keyword evidence="1" id="KW-0418">Kinase</keyword>
<protein>
    <submittedName>
        <fullName evidence="4">ATP-binding protein</fullName>
    </submittedName>
</protein>
<gene>
    <name evidence="4" type="ORF">SFRA_009180</name>
</gene>
<dbReference type="Pfam" id="PF02518">
    <property type="entry name" value="HATPase_c"/>
    <property type="match status" value="1"/>
</dbReference>
<keyword evidence="4" id="KW-0067">ATP-binding</keyword>
<dbReference type="CDD" id="cd16936">
    <property type="entry name" value="HATPase_RsbW-like"/>
    <property type="match status" value="1"/>
</dbReference>
<dbReference type="InterPro" id="IPR003594">
    <property type="entry name" value="HATPase_dom"/>
</dbReference>
<sequence>MSTPVLVSPHADAPVRSYSMQAPNIPETAKVARDMLTGLLTVTGHAPLVELARLLVSEVVSNVHLHTKVTRLTLEATVRTDRLRVSVRDDDPCGMPWPQGAQGDGMTTEPETAEHGRGLLLVQACADDWGTMWHGGRPPTGKSVWFQLVDRGGR</sequence>
<dbReference type="InterPro" id="IPR036890">
    <property type="entry name" value="HATPase_C_sf"/>
</dbReference>
<accession>A0A3R7FYV7</accession>
<dbReference type="SUPFAM" id="SSF55874">
    <property type="entry name" value="ATPase domain of HSP90 chaperone/DNA topoisomerase II/histidine kinase"/>
    <property type="match status" value="1"/>
</dbReference>
<dbReference type="PANTHER" id="PTHR35526">
    <property type="entry name" value="ANTI-SIGMA-F FACTOR RSBW-RELATED"/>
    <property type="match status" value="1"/>
</dbReference>
<feature type="domain" description="Histidine kinase/HSP90-like ATPase" evidence="3">
    <location>
        <begin position="53"/>
        <end position="148"/>
    </location>
</feature>
<reference evidence="4 5" key="1">
    <citation type="journal article" date="2014" name="Genome Announc.">
        <title>Draft Genome Sequence of Streptomyces fradiae ATCC 19609, a Strain Highly Sensitive to Antibiotics.</title>
        <authorList>
            <person name="Bekker O.B."/>
            <person name="Klimina K.M."/>
            <person name="Vatlin A.A."/>
            <person name="Zakharevich N.V."/>
            <person name="Kasianov A.S."/>
            <person name="Danilenko V.N."/>
        </authorList>
    </citation>
    <scope>NUCLEOTIDE SEQUENCE [LARGE SCALE GENOMIC DNA]</scope>
    <source>
        <strain evidence="4 5">ATCC 19609</strain>
    </source>
</reference>
<dbReference type="AlphaFoldDB" id="A0A3R7FYV7"/>
<dbReference type="EMBL" id="JNAD02000003">
    <property type="protein sequence ID" value="RKM97374.1"/>
    <property type="molecule type" value="Genomic_DNA"/>
</dbReference>
<dbReference type="GO" id="GO:0005524">
    <property type="term" value="F:ATP binding"/>
    <property type="evidence" value="ECO:0007669"/>
    <property type="project" value="UniProtKB-KW"/>
</dbReference>
<dbReference type="RefSeq" id="WP_043467105.1">
    <property type="nucleotide sequence ID" value="NZ_CP134822.1"/>
</dbReference>
<dbReference type="GO" id="GO:0004674">
    <property type="term" value="F:protein serine/threonine kinase activity"/>
    <property type="evidence" value="ECO:0007669"/>
    <property type="project" value="UniProtKB-KW"/>
</dbReference>
<dbReference type="OrthoDB" id="3871846at2"/>
<evidence type="ECO:0000259" key="3">
    <source>
        <dbReference type="Pfam" id="PF02518"/>
    </source>
</evidence>
<feature type="region of interest" description="Disordered" evidence="2">
    <location>
        <begin position="87"/>
        <end position="111"/>
    </location>
</feature>
<dbReference type="PANTHER" id="PTHR35526:SF3">
    <property type="entry name" value="ANTI-SIGMA-F FACTOR RSBW"/>
    <property type="match status" value="1"/>
</dbReference>
<evidence type="ECO:0000256" key="2">
    <source>
        <dbReference type="SAM" id="MobiDB-lite"/>
    </source>
</evidence>
<keyword evidence="1" id="KW-0723">Serine/threonine-protein kinase</keyword>
<dbReference type="Gene3D" id="3.30.565.10">
    <property type="entry name" value="Histidine kinase-like ATPase, C-terminal domain"/>
    <property type="match status" value="1"/>
</dbReference>
<dbReference type="InterPro" id="IPR050267">
    <property type="entry name" value="Anti-sigma-factor_SerPK"/>
</dbReference>
<evidence type="ECO:0000313" key="5">
    <source>
        <dbReference type="Proteomes" id="UP000028058"/>
    </source>
</evidence>
<comment type="caution">
    <text evidence="4">The sequence shown here is derived from an EMBL/GenBank/DDBJ whole genome shotgun (WGS) entry which is preliminary data.</text>
</comment>
<keyword evidence="4" id="KW-0547">Nucleotide-binding</keyword>
<keyword evidence="1" id="KW-0808">Transferase</keyword>
<name>A0A3R7FYV7_9ACTN</name>